<protein>
    <submittedName>
        <fullName evidence="1">Uncharacterized protein</fullName>
    </submittedName>
</protein>
<evidence type="ECO:0000313" key="1">
    <source>
        <dbReference type="EMBL" id="CAF0720732.1"/>
    </source>
</evidence>
<comment type="caution">
    <text evidence="1">The sequence shown here is derived from an EMBL/GenBank/DDBJ whole genome shotgun (WGS) entry which is preliminary data.</text>
</comment>
<name>A0A813MF40_9BILA</name>
<dbReference type="EMBL" id="CAJNOG010000001">
    <property type="protein sequence ID" value="CAF0720732.1"/>
    <property type="molecule type" value="Genomic_DNA"/>
</dbReference>
<dbReference type="Proteomes" id="UP000663845">
    <property type="component" value="Unassembled WGS sequence"/>
</dbReference>
<reference evidence="1" key="1">
    <citation type="submission" date="2021-02" db="EMBL/GenBank/DDBJ databases">
        <authorList>
            <person name="Nowell W R."/>
        </authorList>
    </citation>
    <scope>NUCLEOTIDE SEQUENCE</scope>
</reference>
<organism evidence="1 2">
    <name type="scientific">Adineta steineri</name>
    <dbReference type="NCBI Taxonomy" id="433720"/>
    <lineage>
        <taxon>Eukaryota</taxon>
        <taxon>Metazoa</taxon>
        <taxon>Spiralia</taxon>
        <taxon>Gnathifera</taxon>
        <taxon>Rotifera</taxon>
        <taxon>Eurotatoria</taxon>
        <taxon>Bdelloidea</taxon>
        <taxon>Adinetida</taxon>
        <taxon>Adinetidae</taxon>
        <taxon>Adineta</taxon>
    </lineage>
</organism>
<proteinExistence type="predicted"/>
<sequence>MYLLFFVATTTTQNPVFEHNHHHPIEQVSVWHIDDVSMTQGNGELINNGGFEMSFTGWVVSSSANLSITPLAYSSPPATHTGSIYLYSTALSTPDKIK</sequence>
<dbReference type="AlphaFoldDB" id="A0A813MF40"/>
<accession>A0A813MF40</accession>
<dbReference type="Gene3D" id="2.60.120.260">
    <property type="entry name" value="Galactose-binding domain-like"/>
    <property type="match status" value="1"/>
</dbReference>
<evidence type="ECO:0000313" key="2">
    <source>
        <dbReference type="Proteomes" id="UP000663845"/>
    </source>
</evidence>
<gene>
    <name evidence="1" type="ORF">JYZ213_LOCUS261</name>
</gene>